<comment type="function">
    <text evidence="6">Catalyzes the dehydration of the S-form of NAD(P)HX at the expense of ADP, which is converted to AMP. Together with NAD(P)HX epimerase, which catalyzes the epimerization of the S- and R-forms, the enzyme allows the repair of both epimers of NAD(P)HX, a damaged form of NAD(P)H that is a result of enzymatic or heat-dependent hydration.</text>
</comment>
<dbReference type="InterPro" id="IPR029056">
    <property type="entry name" value="Ribokinase-like"/>
</dbReference>
<dbReference type="Proteomes" id="UP000313849">
    <property type="component" value="Unassembled WGS sequence"/>
</dbReference>
<evidence type="ECO:0000256" key="5">
    <source>
        <dbReference type="ARBA" id="ARBA00023239"/>
    </source>
</evidence>
<feature type="binding site" evidence="6">
    <location>
        <position position="236"/>
    </location>
    <ligand>
        <name>(6S)-NADPHX</name>
        <dbReference type="ChEBI" id="CHEBI:64076"/>
    </ligand>
</feature>
<comment type="catalytic activity">
    <reaction evidence="6">
        <text>(6S)-NADPHX + ADP = AMP + phosphate + NADPH + H(+)</text>
        <dbReference type="Rhea" id="RHEA:32235"/>
        <dbReference type="ChEBI" id="CHEBI:15378"/>
        <dbReference type="ChEBI" id="CHEBI:43474"/>
        <dbReference type="ChEBI" id="CHEBI:57783"/>
        <dbReference type="ChEBI" id="CHEBI:64076"/>
        <dbReference type="ChEBI" id="CHEBI:456215"/>
        <dbReference type="ChEBI" id="CHEBI:456216"/>
        <dbReference type="EC" id="4.2.1.136"/>
    </reaction>
</comment>
<dbReference type="SUPFAM" id="SSF53613">
    <property type="entry name" value="Ribokinase-like"/>
    <property type="match status" value="1"/>
</dbReference>
<dbReference type="PANTHER" id="PTHR12592:SF0">
    <property type="entry name" value="ATP-DEPENDENT (S)-NAD(P)H-HYDRATE DEHYDRATASE"/>
    <property type="match status" value="1"/>
</dbReference>
<keyword evidence="2 6" id="KW-0067">ATP-binding</keyword>
<feature type="binding site" evidence="6">
    <location>
        <position position="112"/>
    </location>
    <ligand>
        <name>(6S)-NADPHX</name>
        <dbReference type="ChEBI" id="CHEBI:64076"/>
    </ligand>
</feature>
<sequence>MSTMREPVSVTAELLRSWGLPDPGESKKDRGDVVVVGGSRRTPGGVMLAGEAALRVGAGRLAVLAPGSIDAQLGAVLPEAAIFALPDDPTDPVEGPPRDQLAAADAVLFGPGFDDAEETLATLVAVAEAHPRCLVLDAWGLGVLPRAERSALPERLVLTPNREELTLLREAGSDSESDGSDGESDGSDGDELADVVEVARRYGAVVTCYGTVADPTGHVWRVPDGGPGLGTSGSGDVLSGAIAGFAARGLDLARAAVWGTWVHARAGERLTERLGLGFLARELAPELALAVREVS</sequence>
<comment type="similarity">
    <text evidence="6">Belongs to the NnrD/CARKD family.</text>
</comment>
<dbReference type="CDD" id="cd01171">
    <property type="entry name" value="YXKO-related"/>
    <property type="match status" value="1"/>
</dbReference>
<evidence type="ECO:0000256" key="1">
    <source>
        <dbReference type="ARBA" id="ARBA00022741"/>
    </source>
</evidence>
<keyword evidence="5 6" id="KW-0456">Lyase</keyword>
<reference evidence="9 10" key="1">
    <citation type="submission" date="2019-06" db="EMBL/GenBank/DDBJ databases">
        <title>Draft genome sequence of Miniimonas arenae KCTC 19750T isolated from sea sand.</title>
        <authorList>
            <person name="Park S.-J."/>
        </authorList>
    </citation>
    <scope>NUCLEOTIDE SEQUENCE [LARGE SCALE GENOMIC DNA]</scope>
    <source>
        <strain evidence="9 10">KCTC 19750</strain>
    </source>
</reference>
<comment type="caution">
    <text evidence="9">The sequence shown here is derived from an EMBL/GenBank/DDBJ whole genome shotgun (WGS) entry which is preliminary data.</text>
</comment>
<protein>
    <recommendedName>
        <fullName evidence="6">ADP-dependent (S)-NAD(P)H-hydrate dehydratase</fullName>
        <ecNumber evidence="6">4.2.1.136</ecNumber>
    </recommendedName>
    <alternativeName>
        <fullName evidence="6">ADP-dependent NAD(P)HX dehydratase</fullName>
    </alternativeName>
</protein>
<gene>
    <name evidence="6" type="primary">nnrD</name>
    <name evidence="9" type="ORF">FH969_00115</name>
</gene>
<proteinExistence type="inferred from homology"/>
<dbReference type="GO" id="GO:0046496">
    <property type="term" value="P:nicotinamide nucleotide metabolic process"/>
    <property type="evidence" value="ECO:0007669"/>
    <property type="project" value="UniProtKB-UniRule"/>
</dbReference>
<dbReference type="GO" id="GO:0005524">
    <property type="term" value="F:ATP binding"/>
    <property type="evidence" value="ECO:0007669"/>
    <property type="project" value="UniProtKB-KW"/>
</dbReference>
<evidence type="ECO:0000256" key="7">
    <source>
        <dbReference type="SAM" id="MobiDB-lite"/>
    </source>
</evidence>
<evidence type="ECO:0000256" key="3">
    <source>
        <dbReference type="ARBA" id="ARBA00022857"/>
    </source>
</evidence>
<dbReference type="EMBL" id="VENP01000001">
    <property type="protein sequence ID" value="TNU77225.1"/>
    <property type="molecule type" value="Genomic_DNA"/>
</dbReference>
<dbReference type="PANTHER" id="PTHR12592">
    <property type="entry name" value="ATP-DEPENDENT (S)-NAD(P)H-HYDRATE DEHYDRATASE FAMILY MEMBER"/>
    <property type="match status" value="1"/>
</dbReference>
<dbReference type="OrthoDB" id="9806925at2"/>
<comment type="subunit">
    <text evidence="6">Homotetramer.</text>
</comment>
<feature type="domain" description="YjeF C-terminal" evidence="8">
    <location>
        <begin position="10"/>
        <end position="294"/>
    </location>
</feature>
<name>A0A5C5BGC1_9MICO</name>
<feature type="compositionally biased region" description="Acidic residues" evidence="7">
    <location>
        <begin position="173"/>
        <end position="190"/>
    </location>
</feature>
<dbReference type="InterPro" id="IPR000631">
    <property type="entry name" value="CARKD"/>
</dbReference>
<keyword evidence="4 6" id="KW-0520">NAD</keyword>
<evidence type="ECO:0000313" key="10">
    <source>
        <dbReference type="Proteomes" id="UP000313849"/>
    </source>
</evidence>
<dbReference type="GO" id="GO:0052855">
    <property type="term" value="F:ADP-dependent NAD(P)H-hydrate dehydratase activity"/>
    <property type="evidence" value="ECO:0007669"/>
    <property type="project" value="UniProtKB-UniRule"/>
</dbReference>
<dbReference type="RefSeq" id="WP_139985290.1">
    <property type="nucleotide sequence ID" value="NZ_DAMDJA010000257.1"/>
</dbReference>
<comment type="cofactor">
    <cofactor evidence="6">
        <name>Mg(2+)</name>
        <dbReference type="ChEBI" id="CHEBI:18420"/>
    </cofactor>
</comment>
<keyword evidence="10" id="KW-1185">Reference proteome</keyword>
<organism evidence="9 10">
    <name type="scientific">Miniimonas arenae</name>
    <dbReference type="NCBI Taxonomy" id="676201"/>
    <lineage>
        <taxon>Bacteria</taxon>
        <taxon>Bacillati</taxon>
        <taxon>Actinomycetota</taxon>
        <taxon>Actinomycetes</taxon>
        <taxon>Micrococcales</taxon>
        <taxon>Beutenbergiaceae</taxon>
        <taxon>Miniimonas</taxon>
    </lineage>
</organism>
<dbReference type="PROSITE" id="PS51383">
    <property type="entry name" value="YJEF_C_3"/>
    <property type="match status" value="1"/>
</dbReference>
<accession>A0A5C5BGC1</accession>
<dbReference type="Gene3D" id="3.40.1190.20">
    <property type="match status" value="1"/>
</dbReference>
<dbReference type="GO" id="GO:0052856">
    <property type="term" value="F:NAD(P)HX epimerase activity"/>
    <property type="evidence" value="ECO:0007669"/>
    <property type="project" value="TreeGrafter"/>
</dbReference>
<evidence type="ECO:0000256" key="6">
    <source>
        <dbReference type="HAMAP-Rule" id="MF_01965"/>
    </source>
</evidence>
<dbReference type="Pfam" id="PF01256">
    <property type="entry name" value="Carb_kinase"/>
    <property type="match status" value="1"/>
</dbReference>
<dbReference type="AlphaFoldDB" id="A0A5C5BGC1"/>
<keyword evidence="1 6" id="KW-0547">Nucleotide-binding</keyword>
<feature type="binding site" evidence="6">
    <location>
        <position position="235"/>
    </location>
    <ligand>
        <name>AMP</name>
        <dbReference type="ChEBI" id="CHEBI:456215"/>
    </ligand>
</feature>
<dbReference type="EC" id="4.2.1.136" evidence="6"/>
<comment type="catalytic activity">
    <reaction evidence="6">
        <text>(6S)-NADHX + ADP = AMP + phosphate + NADH + H(+)</text>
        <dbReference type="Rhea" id="RHEA:32223"/>
        <dbReference type="ChEBI" id="CHEBI:15378"/>
        <dbReference type="ChEBI" id="CHEBI:43474"/>
        <dbReference type="ChEBI" id="CHEBI:57945"/>
        <dbReference type="ChEBI" id="CHEBI:64074"/>
        <dbReference type="ChEBI" id="CHEBI:456215"/>
        <dbReference type="ChEBI" id="CHEBI:456216"/>
        <dbReference type="EC" id="4.2.1.136"/>
    </reaction>
</comment>
<evidence type="ECO:0000256" key="4">
    <source>
        <dbReference type="ARBA" id="ARBA00023027"/>
    </source>
</evidence>
<evidence type="ECO:0000256" key="2">
    <source>
        <dbReference type="ARBA" id="ARBA00022840"/>
    </source>
</evidence>
<evidence type="ECO:0000259" key="8">
    <source>
        <dbReference type="PROSITE" id="PS51383"/>
    </source>
</evidence>
<dbReference type="GO" id="GO:0110051">
    <property type="term" value="P:metabolite repair"/>
    <property type="evidence" value="ECO:0007669"/>
    <property type="project" value="TreeGrafter"/>
</dbReference>
<evidence type="ECO:0000313" key="9">
    <source>
        <dbReference type="EMBL" id="TNU77225.1"/>
    </source>
</evidence>
<comment type="caution">
    <text evidence="6">Lacks conserved residue(s) required for the propagation of feature annotation.</text>
</comment>
<keyword evidence="3 6" id="KW-0521">NADP</keyword>
<dbReference type="HAMAP" id="MF_01965">
    <property type="entry name" value="NADHX_dehydratase"/>
    <property type="match status" value="1"/>
</dbReference>
<feature type="region of interest" description="Disordered" evidence="7">
    <location>
        <begin position="169"/>
        <end position="190"/>
    </location>
</feature>